<keyword evidence="3" id="KW-0741">SOS mutagenesis</keyword>
<dbReference type="GO" id="GO:0006281">
    <property type="term" value="P:DNA repair"/>
    <property type="evidence" value="ECO:0007669"/>
    <property type="project" value="UniProtKB-KW"/>
</dbReference>
<dbReference type="InterPro" id="IPR043502">
    <property type="entry name" value="DNA/RNA_pol_sf"/>
</dbReference>
<keyword evidence="8" id="KW-1185">Reference proteome</keyword>
<dbReference type="CDD" id="cd01700">
    <property type="entry name" value="PolY_Pol_V_umuC"/>
    <property type="match status" value="1"/>
</dbReference>
<dbReference type="Pfam" id="PF11799">
    <property type="entry name" value="IMS_C"/>
    <property type="match status" value="1"/>
</dbReference>
<dbReference type="AlphaFoldDB" id="A0A1G7BYN8"/>
<sequence>MPLFALIDCNNFYCSCERLFRPDLRRRPVAVLSNNDGCVVARSAEVKALGIAMGTPLFQIRHLVKQHDIVLFSSNYGLYADISARVMASLRAFSDHLEVYSIDEAFIDLTAAQADLASCGQAIREQLYRHVGVPVSVGIAPTKTLAKLANGAAKRFRQCHGVVDLSQPERQRRLLALTPLEEVWGVGRQLGPRLARLGIRTALQLAEMDVRFVRQRFSVVLERTVRELNGESCLELEEVPAPQKQLVCSRSFGERIETYDELRQALSQLVCQAAARLRHQALKAGIVTLFIRTSPHDTQQPYYGNRASTSLGEASNDSRVLLPLALRLFDKLWREDLRYAKGGVQLEGLCPADQVQPGLFHSPQDEGKGKQLMQALDRLNQSGRARVYFGAQRPEADWFMTRTLLSPAYTRSWDELPQVR</sequence>
<dbReference type="Proteomes" id="UP000243205">
    <property type="component" value="Unassembled WGS sequence"/>
</dbReference>
<name>A0A1G7BYN8_9BACT</name>
<dbReference type="InterPro" id="IPR043128">
    <property type="entry name" value="Rev_trsase/Diguanyl_cyclase"/>
</dbReference>
<dbReference type="Gene3D" id="1.10.150.20">
    <property type="entry name" value="5' to 3' exonuclease, C-terminal subdomain"/>
    <property type="match status" value="1"/>
</dbReference>
<dbReference type="Gene3D" id="3.30.1490.100">
    <property type="entry name" value="DNA polymerase, Y-family, little finger domain"/>
    <property type="match status" value="1"/>
</dbReference>
<gene>
    <name evidence="7" type="ORF">SAMN05661003_1084</name>
</gene>
<dbReference type="OrthoDB" id="9808813at2"/>
<dbReference type="Gene3D" id="3.30.70.270">
    <property type="match status" value="1"/>
</dbReference>
<dbReference type="GO" id="GO:0042276">
    <property type="term" value="P:error-prone translesion synthesis"/>
    <property type="evidence" value="ECO:0007669"/>
    <property type="project" value="TreeGrafter"/>
</dbReference>
<dbReference type="GO" id="GO:0005829">
    <property type="term" value="C:cytosol"/>
    <property type="evidence" value="ECO:0007669"/>
    <property type="project" value="TreeGrafter"/>
</dbReference>
<evidence type="ECO:0000256" key="3">
    <source>
        <dbReference type="ARBA" id="ARBA00023199"/>
    </source>
</evidence>
<dbReference type="GO" id="GO:0003684">
    <property type="term" value="F:damaged DNA binding"/>
    <property type="evidence" value="ECO:0007669"/>
    <property type="project" value="InterPro"/>
</dbReference>
<dbReference type="STRING" id="57664.SAMN05661003_1084"/>
<dbReference type="PANTHER" id="PTHR11076:SF34">
    <property type="entry name" value="PROTEIN UMUC"/>
    <property type="match status" value="1"/>
</dbReference>
<evidence type="ECO:0000256" key="2">
    <source>
        <dbReference type="ARBA" id="ARBA00022763"/>
    </source>
</evidence>
<dbReference type="PANTHER" id="PTHR11076">
    <property type="entry name" value="DNA REPAIR POLYMERASE UMUC / TRANSFERASE FAMILY MEMBER"/>
    <property type="match status" value="1"/>
</dbReference>
<evidence type="ECO:0000256" key="1">
    <source>
        <dbReference type="ARBA" id="ARBA00010945"/>
    </source>
</evidence>
<dbReference type="SUPFAM" id="SSF100879">
    <property type="entry name" value="Lesion bypass DNA polymerase (Y-family), little finger domain"/>
    <property type="match status" value="1"/>
</dbReference>
<accession>A0A1G7BYN8</accession>
<evidence type="ECO:0000259" key="6">
    <source>
        <dbReference type="PROSITE" id="PS50173"/>
    </source>
</evidence>
<keyword evidence="4" id="KW-0234">DNA repair</keyword>
<organism evidence="7 8">
    <name type="scientific">Desulfuromonas thiophila</name>
    <dbReference type="NCBI Taxonomy" id="57664"/>
    <lineage>
        <taxon>Bacteria</taxon>
        <taxon>Pseudomonadati</taxon>
        <taxon>Thermodesulfobacteriota</taxon>
        <taxon>Desulfuromonadia</taxon>
        <taxon>Desulfuromonadales</taxon>
        <taxon>Desulfuromonadaceae</taxon>
        <taxon>Desulfuromonas</taxon>
    </lineage>
</organism>
<dbReference type="InterPro" id="IPR017961">
    <property type="entry name" value="DNA_pol_Y-fam_little_finger"/>
</dbReference>
<evidence type="ECO:0000256" key="5">
    <source>
        <dbReference type="ARBA" id="ARBA00023236"/>
    </source>
</evidence>
<proteinExistence type="inferred from homology"/>
<dbReference type="InterPro" id="IPR025188">
    <property type="entry name" value="DUF4113"/>
</dbReference>
<comment type="similarity">
    <text evidence="1">Belongs to the DNA polymerase type-Y family.</text>
</comment>
<dbReference type="RefSeq" id="WP_092078267.1">
    <property type="nucleotide sequence ID" value="NZ_FNAQ01000008.1"/>
</dbReference>
<reference evidence="8" key="1">
    <citation type="submission" date="2016-10" db="EMBL/GenBank/DDBJ databases">
        <authorList>
            <person name="Varghese N."/>
            <person name="Submissions S."/>
        </authorList>
    </citation>
    <scope>NUCLEOTIDE SEQUENCE [LARGE SCALE GENOMIC DNA]</scope>
    <source>
        <strain evidence="8">DSM 8987</strain>
    </source>
</reference>
<protein>
    <submittedName>
        <fullName evidence="7">DNA polymerase V</fullName>
    </submittedName>
</protein>
<feature type="domain" description="UmuC" evidence="6">
    <location>
        <begin position="4"/>
        <end position="187"/>
    </location>
</feature>
<keyword evidence="5" id="KW-0742">SOS response</keyword>
<keyword evidence="2" id="KW-0227">DNA damage</keyword>
<dbReference type="InterPro" id="IPR050116">
    <property type="entry name" value="DNA_polymerase-Y"/>
</dbReference>
<evidence type="ECO:0000313" key="7">
    <source>
        <dbReference type="EMBL" id="SDE32159.1"/>
    </source>
</evidence>
<evidence type="ECO:0000256" key="4">
    <source>
        <dbReference type="ARBA" id="ARBA00023204"/>
    </source>
</evidence>
<evidence type="ECO:0000313" key="8">
    <source>
        <dbReference type="Proteomes" id="UP000243205"/>
    </source>
</evidence>
<dbReference type="NCBIfam" id="NF002955">
    <property type="entry name" value="PRK03609.1"/>
    <property type="match status" value="1"/>
</dbReference>
<dbReference type="Gene3D" id="3.40.1170.60">
    <property type="match status" value="1"/>
</dbReference>
<dbReference type="SUPFAM" id="SSF56672">
    <property type="entry name" value="DNA/RNA polymerases"/>
    <property type="match status" value="1"/>
</dbReference>
<dbReference type="GO" id="GO:0009432">
    <property type="term" value="P:SOS response"/>
    <property type="evidence" value="ECO:0007669"/>
    <property type="project" value="UniProtKB-KW"/>
</dbReference>
<dbReference type="Pfam" id="PF13438">
    <property type="entry name" value="DUF4113"/>
    <property type="match status" value="1"/>
</dbReference>
<dbReference type="EMBL" id="FNAQ01000008">
    <property type="protein sequence ID" value="SDE32159.1"/>
    <property type="molecule type" value="Genomic_DNA"/>
</dbReference>
<dbReference type="GO" id="GO:0003887">
    <property type="term" value="F:DNA-directed DNA polymerase activity"/>
    <property type="evidence" value="ECO:0007669"/>
    <property type="project" value="TreeGrafter"/>
</dbReference>
<dbReference type="PROSITE" id="PS50173">
    <property type="entry name" value="UMUC"/>
    <property type="match status" value="1"/>
</dbReference>
<dbReference type="Pfam" id="PF00817">
    <property type="entry name" value="IMS"/>
    <property type="match status" value="1"/>
</dbReference>
<dbReference type="InterPro" id="IPR036775">
    <property type="entry name" value="DNA_pol_Y-fam_lit_finger_sf"/>
</dbReference>
<dbReference type="InterPro" id="IPR001126">
    <property type="entry name" value="UmuC"/>
</dbReference>